<feature type="signal peptide" evidence="1">
    <location>
        <begin position="1"/>
        <end position="21"/>
    </location>
</feature>
<keyword evidence="1" id="KW-0732">Signal</keyword>
<dbReference type="RefSeq" id="WP_168675209.1">
    <property type="nucleotide sequence ID" value="NZ_JAAVTK010000020.1"/>
</dbReference>
<dbReference type="EMBL" id="JAAVTK010000020">
    <property type="protein sequence ID" value="NKI91647.1"/>
    <property type="molecule type" value="Genomic_DNA"/>
</dbReference>
<keyword evidence="3" id="KW-1185">Reference proteome</keyword>
<proteinExistence type="predicted"/>
<gene>
    <name evidence="2" type="ORF">HBN54_004267</name>
</gene>
<reference evidence="2 3" key="1">
    <citation type="submission" date="2020-03" db="EMBL/GenBank/DDBJ databases">
        <title>Genomic Encyclopedia of Type Strains, Phase IV (KMG-V): Genome sequencing to study the core and pangenomes of soil and plant-associated prokaryotes.</title>
        <authorList>
            <person name="Whitman W."/>
        </authorList>
    </citation>
    <scope>NUCLEOTIDE SEQUENCE [LARGE SCALE GENOMIC DNA]</scope>
    <source>
        <strain evidence="2 3">1B</strain>
    </source>
</reference>
<protein>
    <submittedName>
        <fullName evidence="2">Uncharacterized protein</fullName>
    </submittedName>
</protein>
<comment type="caution">
    <text evidence="2">The sequence shown here is derived from an EMBL/GenBank/DDBJ whole genome shotgun (WGS) entry which is preliminary data.</text>
</comment>
<dbReference type="Proteomes" id="UP000717634">
    <property type="component" value="Unassembled WGS sequence"/>
</dbReference>
<feature type="chain" id="PRO_5047386475" evidence="1">
    <location>
        <begin position="22"/>
        <end position="89"/>
    </location>
</feature>
<evidence type="ECO:0000313" key="3">
    <source>
        <dbReference type="Proteomes" id="UP000717634"/>
    </source>
</evidence>
<name>A0ABX1HN13_9BACT</name>
<evidence type="ECO:0000313" key="2">
    <source>
        <dbReference type="EMBL" id="NKI91647.1"/>
    </source>
</evidence>
<accession>A0ABX1HN13</accession>
<evidence type="ECO:0000256" key="1">
    <source>
        <dbReference type="SAM" id="SignalP"/>
    </source>
</evidence>
<sequence length="89" mass="10052">MLRTALLFFCMLGFLASESYAAPATAATSRPIHRRKPTAGNYVPVYRYYRGHSNQKRGFFGLFKHRSKAAKRHSSAPRVARGGRAHRTL</sequence>
<organism evidence="2 3">
    <name type="scientific">Hymenobacter artigasi</name>
    <dbReference type="NCBI Taxonomy" id="2719616"/>
    <lineage>
        <taxon>Bacteria</taxon>
        <taxon>Pseudomonadati</taxon>
        <taxon>Bacteroidota</taxon>
        <taxon>Cytophagia</taxon>
        <taxon>Cytophagales</taxon>
        <taxon>Hymenobacteraceae</taxon>
        <taxon>Hymenobacter</taxon>
    </lineage>
</organism>